<evidence type="ECO:0000313" key="1">
    <source>
        <dbReference type="EMBL" id="JAD57027.1"/>
    </source>
</evidence>
<sequence>MWDMPESSLRPMSLRGRM</sequence>
<reference evidence="1" key="2">
    <citation type="journal article" date="2015" name="Data Brief">
        <title>Shoot transcriptome of the giant reed, Arundo donax.</title>
        <authorList>
            <person name="Barrero R.A."/>
            <person name="Guerrero F.D."/>
            <person name="Moolhuijzen P."/>
            <person name="Goolsby J.A."/>
            <person name="Tidwell J."/>
            <person name="Bellgard S.E."/>
            <person name="Bellgard M.I."/>
        </authorList>
    </citation>
    <scope>NUCLEOTIDE SEQUENCE</scope>
    <source>
        <tissue evidence="1">Shoot tissue taken approximately 20 cm above the soil surface</tissue>
    </source>
</reference>
<name>A0A0A9BCK4_ARUDO</name>
<protein>
    <submittedName>
        <fullName evidence="1">Uncharacterized protein</fullName>
    </submittedName>
</protein>
<dbReference type="AlphaFoldDB" id="A0A0A9BCK4"/>
<accession>A0A0A9BCK4</accession>
<proteinExistence type="predicted"/>
<reference evidence="1" key="1">
    <citation type="submission" date="2014-09" db="EMBL/GenBank/DDBJ databases">
        <authorList>
            <person name="Magalhaes I.L.F."/>
            <person name="Oliveira U."/>
            <person name="Santos F.R."/>
            <person name="Vidigal T.H.D.A."/>
            <person name="Brescovit A.D."/>
            <person name="Santos A.J."/>
        </authorList>
    </citation>
    <scope>NUCLEOTIDE SEQUENCE</scope>
    <source>
        <tissue evidence="1">Shoot tissue taken approximately 20 cm above the soil surface</tissue>
    </source>
</reference>
<dbReference type="EMBL" id="GBRH01240868">
    <property type="protein sequence ID" value="JAD57027.1"/>
    <property type="molecule type" value="Transcribed_RNA"/>
</dbReference>
<organism evidence="1">
    <name type="scientific">Arundo donax</name>
    <name type="common">Giant reed</name>
    <name type="synonym">Donax arundinaceus</name>
    <dbReference type="NCBI Taxonomy" id="35708"/>
    <lineage>
        <taxon>Eukaryota</taxon>
        <taxon>Viridiplantae</taxon>
        <taxon>Streptophyta</taxon>
        <taxon>Embryophyta</taxon>
        <taxon>Tracheophyta</taxon>
        <taxon>Spermatophyta</taxon>
        <taxon>Magnoliopsida</taxon>
        <taxon>Liliopsida</taxon>
        <taxon>Poales</taxon>
        <taxon>Poaceae</taxon>
        <taxon>PACMAD clade</taxon>
        <taxon>Arundinoideae</taxon>
        <taxon>Arundineae</taxon>
        <taxon>Arundo</taxon>
    </lineage>
</organism>